<organism evidence="5 6">
    <name type="scientific">Roridomyces roridus</name>
    <dbReference type="NCBI Taxonomy" id="1738132"/>
    <lineage>
        <taxon>Eukaryota</taxon>
        <taxon>Fungi</taxon>
        <taxon>Dikarya</taxon>
        <taxon>Basidiomycota</taxon>
        <taxon>Agaricomycotina</taxon>
        <taxon>Agaricomycetes</taxon>
        <taxon>Agaricomycetidae</taxon>
        <taxon>Agaricales</taxon>
        <taxon>Marasmiineae</taxon>
        <taxon>Mycenaceae</taxon>
        <taxon>Roridomyces</taxon>
    </lineage>
</organism>
<name>A0AAD7C5B4_9AGAR</name>
<dbReference type="Proteomes" id="UP001221142">
    <property type="component" value="Unassembled WGS sequence"/>
</dbReference>
<keyword evidence="3" id="KW-0949">S-adenosyl-L-methionine</keyword>
<dbReference type="SUPFAM" id="SSF53335">
    <property type="entry name" value="S-adenosyl-L-methionine-dependent methyltransferases"/>
    <property type="match status" value="1"/>
</dbReference>
<evidence type="ECO:0000313" key="6">
    <source>
        <dbReference type="Proteomes" id="UP001221142"/>
    </source>
</evidence>
<comment type="pathway">
    <text evidence="1">Secondary metabolite biosynthesis.</text>
</comment>
<dbReference type="PANTHER" id="PTHR35897:SF1">
    <property type="entry name" value="METHYLTRANSFERASE AUSD"/>
    <property type="match status" value="1"/>
</dbReference>
<comment type="similarity">
    <text evidence="4">Belongs to the class I-like SAM-binding methyltransferase superfamily.</text>
</comment>
<reference evidence="5" key="1">
    <citation type="submission" date="2023-03" db="EMBL/GenBank/DDBJ databases">
        <title>Massive genome expansion in bonnet fungi (Mycena s.s.) driven by repeated elements and novel gene families across ecological guilds.</title>
        <authorList>
            <consortium name="Lawrence Berkeley National Laboratory"/>
            <person name="Harder C.B."/>
            <person name="Miyauchi S."/>
            <person name="Viragh M."/>
            <person name="Kuo A."/>
            <person name="Thoen E."/>
            <person name="Andreopoulos B."/>
            <person name="Lu D."/>
            <person name="Skrede I."/>
            <person name="Drula E."/>
            <person name="Henrissat B."/>
            <person name="Morin E."/>
            <person name="Kohler A."/>
            <person name="Barry K."/>
            <person name="LaButti K."/>
            <person name="Morin E."/>
            <person name="Salamov A."/>
            <person name="Lipzen A."/>
            <person name="Mereny Z."/>
            <person name="Hegedus B."/>
            <person name="Baldrian P."/>
            <person name="Stursova M."/>
            <person name="Weitz H."/>
            <person name="Taylor A."/>
            <person name="Grigoriev I.V."/>
            <person name="Nagy L.G."/>
            <person name="Martin F."/>
            <person name="Kauserud H."/>
        </authorList>
    </citation>
    <scope>NUCLEOTIDE SEQUENCE</scope>
    <source>
        <strain evidence="5">9284</strain>
    </source>
</reference>
<dbReference type="AlphaFoldDB" id="A0AAD7C5B4"/>
<comment type="caution">
    <text evidence="5">The sequence shown here is derived from an EMBL/GenBank/DDBJ whole genome shotgun (WGS) entry which is preliminary data.</text>
</comment>
<dbReference type="InterPro" id="IPR029063">
    <property type="entry name" value="SAM-dependent_MTases_sf"/>
</dbReference>
<accession>A0AAD7C5B4</accession>
<dbReference type="EMBL" id="JARKIF010000005">
    <property type="protein sequence ID" value="KAJ7639311.1"/>
    <property type="molecule type" value="Genomic_DNA"/>
</dbReference>
<evidence type="ECO:0000256" key="2">
    <source>
        <dbReference type="ARBA" id="ARBA00022679"/>
    </source>
</evidence>
<dbReference type="InterPro" id="IPR051654">
    <property type="entry name" value="Meroterpenoid_MTases"/>
</dbReference>
<evidence type="ECO:0008006" key="7">
    <source>
        <dbReference type="Google" id="ProtNLM"/>
    </source>
</evidence>
<evidence type="ECO:0000256" key="4">
    <source>
        <dbReference type="ARBA" id="ARBA00038314"/>
    </source>
</evidence>
<evidence type="ECO:0000313" key="5">
    <source>
        <dbReference type="EMBL" id="KAJ7639311.1"/>
    </source>
</evidence>
<sequence>MTVTNTDTEDFYRLDEHELSFLKGATGITDDDALKKHIFEMRDVALKVYPYPCIKRLGFIRLKMPKNPEAYEHVLNLGKNDPNAILIELGCCLGNDVRNIAAAGFPSQNILASDLRSGFWDVSNQLYCNPTGDFKGSFIPGDALDPEFLDLLPQLTEAPPPPPPVLSTLTSFNPLHGYVSAIHTGSFFHLFSEEHQLFIARKFAGLLSPKAGSMIFGCHGSQPTKGFMRASGSNQIFCHTPESWEEMWTTQVFKPGQVEVKAWLKNSGKVLNNETDFWMLYWSVKRL</sequence>
<proteinExistence type="inferred from homology"/>
<protein>
    <recommendedName>
        <fullName evidence="7">Methyltransferase ausD</fullName>
    </recommendedName>
</protein>
<dbReference type="PANTHER" id="PTHR35897">
    <property type="entry name" value="METHYLTRANSFERASE AUSD"/>
    <property type="match status" value="1"/>
</dbReference>
<evidence type="ECO:0000256" key="1">
    <source>
        <dbReference type="ARBA" id="ARBA00005179"/>
    </source>
</evidence>
<keyword evidence="6" id="KW-1185">Reference proteome</keyword>
<dbReference type="GO" id="GO:0016740">
    <property type="term" value="F:transferase activity"/>
    <property type="evidence" value="ECO:0007669"/>
    <property type="project" value="UniProtKB-KW"/>
</dbReference>
<dbReference type="Gene3D" id="3.40.50.150">
    <property type="entry name" value="Vaccinia Virus protein VP39"/>
    <property type="match status" value="1"/>
</dbReference>
<keyword evidence="2" id="KW-0808">Transferase</keyword>
<evidence type="ECO:0000256" key="3">
    <source>
        <dbReference type="ARBA" id="ARBA00022691"/>
    </source>
</evidence>
<gene>
    <name evidence="5" type="ORF">FB45DRAFT_977155</name>
</gene>